<organism evidence="2 3">
    <name type="scientific">Candidatus Alloenteromonas pullistercoris</name>
    <dbReference type="NCBI Taxonomy" id="2840785"/>
    <lineage>
        <taxon>Bacteria</taxon>
        <taxon>Bacillati</taxon>
        <taxon>Bacillota</taxon>
        <taxon>Bacillota incertae sedis</taxon>
        <taxon>Candidatus Alloenteromonas</taxon>
    </lineage>
</organism>
<keyword evidence="1" id="KW-1133">Transmembrane helix</keyword>
<feature type="transmembrane region" description="Helical" evidence="1">
    <location>
        <begin position="228"/>
        <end position="254"/>
    </location>
</feature>
<protein>
    <submittedName>
        <fullName evidence="2">ABC transporter permease</fullName>
    </submittedName>
</protein>
<dbReference type="GO" id="GO:0140359">
    <property type="term" value="F:ABC-type transporter activity"/>
    <property type="evidence" value="ECO:0007669"/>
    <property type="project" value="InterPro"/>
</dbReference>
<reference evidence="2" key="1">
    <citation type="submission" date="2020-10" db="EMBL/GenBank/DDBJ databases">
        <authorList>
            <person name="Gilroy R."/>
        </authorList>
    </citation>
    <scope>NUCLEOTIDE SEQUENCE</scope>
    <source>
        <strain evidence="2">17113</strain>
    </source>
</reference>
<evidence type="ECO:0000313" key="2">
    <source>
        <dbReference type="EMBL" id="MBO8426497.1"/>
    </source>
</evidence>
<feature type="transmembrane region" description="Helical" evidence="1">
    <location>
        <begin position="266"/>
        <end position="287"/>
    </location>
</feature>
<evidence type="ECO:0000256" key="1">
    <source>
        <dbReference type="SAM" id="Phobius"/>
    </source>
</evidence>
<dbReference type="Proteomes" id="UP000823634">
    <property type="component" value="Unassembled WGS sequence"/>
</dbReference>
<comment type="caution">
    <text evidence="2">The sequence shown here is derived from an EMBL/GenBank/DDBJ whole genome shotgun (WGS) entry which is preliminary data.</text>
</comment>
<sequence length="380" mass="41690">MKFQRVFAVFKKEMRRFLFDKRMLCALFLPGVMIFVLYTILGQVIDSVFTNLGVEPDYSYKIAINEEGKSEEFEATLLTYFSQTEQAAPTIEYYTVDLFEDEMDKLRSGEIDSLMLFTFSSGELKDVKAYYNSSSASSETLFALLPSLVDATFKTYQFNQGIDPNVGSESFMENTVIGFILPMITISILYSTVLSICPESIAGEKERGTLLKVLATPITPAEFAAGKLLALSLLSILSGSVNAICTIFATPQLLGDIKLNIGFGGYVLYFFAVVSLLLLFISFATLISSLAKSTKEANSYLGPGAAVAVLIALIPSFADLSSIGFAFVPFINSCACLTMVARGQIDYLFFGMTVLANLILTGIITFLTDRAFKSERIMIG</sequence>
<name>A0A9D9DF97_9FIRM</name>
<feature type="transmembrane region" description="Helical" evidence="1">
    <location>
        <begin position="347"/>
        <end position="368"/>
    </location>
</feature>
<feature type="transmembrane region" description="Helical" evidence="1">
    <location>
        <begin position="176"/>
        <end position="197"/>
    </location>
</feature>
<keyword evidence="1" id="KW-0472">Membrane</keyword>
<accession>A0A9D9DF97</accession>
<dbReference type="AlphaFoldDB" id="A0A9D9DF97"/>
<dbReference type="EMBL" id="JADINA010000027">
    <property type="protein sequence ID" value="MBO8426497.1"/>
    <property type="molecule type" value="Genomic_DNA"/>
</dbReference>
<proteinExistence type="predicted"/>
<dbReference type="PANTHER" id="PTHR43471">
    <property type="entry name" value="ABC TRANSPORTER PERMEASE"/>
    <property type="match status" value="1"/>
</dbReference>
<keyword evidence="1" id="KW-0812">Transmembrane</keyword>
<evidence type="ECO:0000313" key="3">
    <source>
        <dbReference type="Proteomes" id="UP000823634"/>
    </source>
</evidence>
<reference evidence="2" key="2">
    <citation type="journal article" date="2021" name="PeerJ">
        <title>Extensive microbial diversity within the chicken gut microbiome revealed by metagenomics and culture.</title>
        <authorList>
            <person name="Gilroy R."/>
            <person name="Ravi A."/>
            <person name="Getino M."/>
            <person name="Pursley I."/>
            <person name="Horton D.L."/>
            <person name="Alikhan N.F."/>
            <person name="Baker D."/>
            <person name="Gharbi K."/>
            <person name="Hall N."/>
            <person name="Watson M."/>
            <person name="Adriaenssens E.M."/>
            <person name="Foster-Nyarko E."/>
            <person name="Jarju S."/>
            <person name="Secka A."/>
            <person name="Antonio M."/>
            <person name="Oren A."/>
            <person name="Chaudhuri R.R."/>
            <person name="La Ragione R."/>
            <person name="Hildebrand F."/>
            <person name="Pallen M.J."/>
        </authorList>
    </citation>
    <scope>NUCLEOTIDE SEQUENCE</scope>
    <source>
        <strain evidence="2">17113</strain>
    </source>
</reference>
<dbReference type="Pfam" id="PF12679">
    <property type="entry name" value="ABC2_membrane_2"/>
    <property type="match status" value="1"/>
</dbReference>
<gene>
    <name evidence="2" type="ORF">IAC61_04160</name>
</gene>
<dbReference type="PANTHER" id="PTHR43471:SF3">
    <property type="entry name" value="ABC TRANSPORTER PERMEASE PROTEIN NATB"/>
    <property type="match status" value="1"/>
</dbReference>
<dbReference type="GO" id="GO:0005886">
    <property type="term" value="C:plasma membrane"/>
    <property type="evidence" value="ECO:0007669"/>
    <property type="project" value="UniProtKB-SubCell"/>
</dbReference>